<keyword evidence="4" id="KW-1185">Reference proteome</keyword>
<dbReference type="SMART" id="SM00257">
    <property type="entry name" value="LysM"/>
    <property type="match status" value="1"/>
</dbReference>
<evidence type="ECO:0000313" key="4">
    <source>
        <dbReference type="Proteomes" id="UP000316425"/>
    </source>
</evidence>
<evidence type="ECO:0000259" key="2">
    <source>
        <dbReference type="PROSITE" id="PS51782"/>
    </source>
</evidence>
<dbReference type="Pfam" id="PF01476">
    <property type="entry name" value="LysM"/>
    <property type="match status" value="1"/>
</dbReference>
<feature type="domain" description="LysM" evidence="2">
    <location>
        <begin position="333"/>
        <end position="377"/>
    </location>
</feature>
<comment type="caution">
    <text evidence="3">The sequence shown here is derived from an EMBL/GenBank/DDBJ whole genome shotgun (WGS) entry which is preliminary data.</text>
</comment>
<dbReference type="OrthoDB" id="2966368at2"/>
<evidence type="ECO:0000256" key="1">
    <source>
        <dbReference type="SAM" id="MobiDB-lite"/>
    </source>
</evidence>
<dbReference type="Proteomes" id="UP000316425">
    <property type="component" value="Unassembled WGS sequence"/>
</dbReference>
<feature type="compositionally biased region" description="Basic and acidic residues" evidence="1">
    <location>
        <begin position="200"/>
        <end position="226"/>
    </location>
</feature>
<feature type="compositionally biased region" description="Polar residues" evidence="1">
    <location>
        <begin position="185"/>
        <end position="197"/>
    </location>
</feature>
<organism evidence="3 4">
    <name type="scientific">Allobacillus salarius</name>
    <dbReference type="NCBI Taxonomy" id="1955272"/>
    <lineage>
        <taxon>Bacteria</taxon>
        <taxon>Bacillati</taxon>
        <taxon>Bacillota</taxon>
        <taxon>Bacilli</taxon>
        <taxon>Bacillales</taxon>
        <taxon>Bacillaceae</taxon>
        <taxon>Allobacillus</taxon>
    </lineage>
</organism>
<dbReference type="PROSITE" id="PS51782">
    <property type="entry name" value="LYSM"/>
    <property type="match status" value="1"/>
</dbReference>
<protein>
    <submittedName>
        <fullName evidence="3">LysM peptidoglycan-binding domain-containing protein</fullName>
    </submittedName>
</protein>
<dbReference type="Gene3D" id="3.10.350.10">
    <property type="entry name" value="LysM domain"/>
    <property type="match status" value="1"/>
</dbReference>
<accession>A0A556PTX0</accession>
<sequence>MLMTNNKEPYAFKIFEKISFRQGEEVDDLYSISIDPEVDVIQEENYIQLRGVLVVSGDYQTFPKKEPLYIVDDEEDNVVQQVRMLDNGFMTFQYPIPVDITVPVDRVERDHHLEVKVDYFDYELPEPQTLNIQSSIRIDGIAERDANDAYPEQSAPSDFELKEFPTFQEEQEGPSFHDEPFTDASAEQSMGQHTAQPSEEPAKEVYHEEDSQEEQKGRDFLKKDKPQSFAEFFNKKKSAKDELKEKHEDKAESKESTKDEYKKEAVDSSEKQMKEDAQYEKKETFTEEKEVKAEADEKIEGKADEVEKKKEASGLSYLSKFFRNDEPTSSQLTVRFVQKNETLESIAETYNLPSSKLERMNNLEDPSMLEEGDIIYVPQVEKKS</sequence>
<dbReference type="EMBL" id="VMHE01000001">
    <property type="protein sequence ID" value="TSJ67842.1"/>
    <property type="molecule type" value="Genomic_DNA"/>
</dbReference>
<feature type="region of interest" description="Disordered" evidence="1">
    <location>
        <begin position="167"/>
        <end position="296"/>
    </location>
</feature>
<reference evidence="3 4" key="1">
    <citation type="submission" date="2019-07" db="EMBL/GenBank/DDBJ databases">
        <title>Allobacillus sp. nov. SKP isolated from shrimp paste of Euphausiacea.</title>
        <authorList>
            <person name="Kanchanasin P."/>
            <person name="Tanasupawat S."/>
            <person name="Shi W."/>
            <person name="Wu L."/>
            <person name="Ma J."/>
        </authorList>
    </citation>
    <scope>NUCLEOTIDE SEQUENCE [LARGE SCALE GENOMIC DNA]</scope>
    <source>
        <strain evidence="3 4">SKP4-8</strain>
    </source>
</reference>
<dbReference type="AlphaFoldDB" id="A0A556PTX0"/>
<name>A0A556PTX0_9BACI</name>
<dbReference type="InterPro" id="IPR018392">
    <property type="entry name" value="LysM"/>
</dbReference>
<dbReference type="InterPro" id="IPR036779">
    <property type="entry name" value="LysM_dom_sf"/>
</dbReference>
<feature type="compositionally biased region" description="Basic and acidic residues" evidence="1">
    <location>
        <begin position="239"/>
        <end position="296"/>
    </location>
</feature>
<evidence type="ECO:0000313" key="3">
    <source>
        <dbReference type="EMBL" id="TSJ67842.1"/>
    </source>
</evidence>
<dbReference type="InterPro" id="IPR048862">
    <property type="entry name" value="SPOCS_spoVID_N"/>
</dbReference>
<gene>
    <name evidence="3" type="ORF">FPQ13_01885</name>
</gene>
<proteinExistence type="predicted"/>
<dbReference type="CDD" id="cd00118">
    <property type="entry name" value="LysM"/>
    <property type="match status" value="1"/>
</dbReference>
<dbReference type="Pfam" id="PF20918">
    <property type="entry name" value="SPOCS_spoVID-N"/>
    <property type="match status" value="1"/>
</dbReference>
<dbReference type="SUPFAM" id="SSF54106">
    <property type="entry name" value="LysM domain"/>
    <property type="match status" value="1"/>
</dbReference>